<comment type="function">
    <text evidence="1 10">Exerts its effect at some terminal stage of cytochrome c oxidase synthesis, probably by being involved in the insertion of the copper B into subunit I.</text>
</comment>
<comment type="similarity">
    <text evidence="3 10">Belongs to the COX11/CtaG family.</text>
</comment>
<feature type="topological domain" description="Periplasmic" evidence="10">
    <location>
        <begin position="37"/>
        <end position="217"/>
    </location>
</feature>
<dbReference type="AlphaFoldDB" id="A0A212QZE2"/>
<evidence type="ECO:0000256" key="11">
    <source>
        <dbReference type="SAM" id="Phobius"/>
    </source>
</evidence>
<evidence type="ECO:0000256" key="4">
    <source>
        <dbReference type="ARBA" id="ARBA00015384"/>
    </source>
</evidence>
<keyword evidence="6 10" id="KW-0735">Signal-anchor</keyword>
<evidence type="ECO:0000256" key="2">
    <source>
        <dbReference type="ARBA" id="ARBA00004382"/>
    </source>
</evidence>
<dbReference type="Pfam" id="PF04442">
    <property type="entry name" value="CtaG_Cox11"/>
    <property type="match status" value="1"/>
</dbReference>
<keyword evidence="10" id="KW-1003">Cell membrane</keyword>
<keyword evidence="8 10" id="KW-0186">Copper</keyword>
<dbReference type="PIRSF" id="PIRSF005413">
    <property type="entry name" value="COX11"/>
    <property type="match status" value="1"/>
</dbReference>
<evidence type="ECO:0000256" key="1">
    <source>
        <dbReference type="ARBA" id="ARBA00004007"/>
    </source>
</evidence>
<dbReference type="PANTHER" id="PTHR21320">
    <property type="entry name" value="CYTOCHROME C OXIDASE ASSEMBLY PROTEIN COX11-RELATED"/>
    <property type="match status" value="1"/>
</dbReference>
<organism evidence="12 13">
    <name type="scientific">Arboricoccus pini</name>
    <dbReference type="NCBI Taxonomy" id="1963835"/>
    <lineage>
        <taxon>Bacteria</taxon>
        <taxon>Pseudomonadati</taxon>
        <taxon>Pseudomonadota</taxon>
        <taxon>Alphaproteobacteria</taxon>
        <taxon>Geminicoccales</taxon>
        <taxon>Geminicoccaceae</taxon>
        <taxon>Arboricoccus</taxon>
    </lineage>
</organism>
<dbReference type="FunFam" id="2.60.370.10:FF:000001">
    <property type="entry name" value="COX11 cytochrome c oxidase assembly homolog"/>
    <property type="match status" value="1"/>
</dbReference>
<keyword evidence="9 10" id="KW-0472">Membrane</keyword>
<accession>A0A212QZE2</accession>
<dbReference type="InterPro" id="IPR023471">
    <property type="entry name" value="CtaG/Cox11_dom_sf"/>
</dbReference>
<evidence type="ECO:0000256" key="3">
    <source>
        <dbReference type="ARBA" id="ARBA00009620"/>
    </source>
</evidence>
<evidence type="ECO:0000256" key="8">
    <source>
        <dbReference type="ARBA" id="ARBA00023008"/>
    </source>
</evidence>
<evidence type="ECO:0000256" key="10">
    <source>
        <dbReference type="HAMAP-Rule" id="MF_00155"/>
    </source>
</evidence>
<evidence type="ECO:0000313" key="12">
    <source>
        <dbReference type="EMBL" id="SNB65118.1"/>
    </source>
</evidence>
<evidence type="ECO:0000256" key="7">
    <source>
        <dbReference type="ARBA" id="ARBA00022989"/>
    </source>
</evidence>
<feature type="topological domain" description="Cytoplasmic" evidence="10">
    <location>
        <begin position="1"/>
        <end position="13"/>
    </location>
</feature>
<dbReference type="GO" id="GO:0005507">
    <property type="term" value="F:copper ion binding"/>
    <property type="evidence" value="ECO:0007669"/>
    <property type="project" value="InterPro"/>
</dbReference>
<dbReference type="NCBIfam" id="NF003465">
    <property type="entry name" value="PRK05089.1"/>
    <property type="match status" value="1"/>
</dbReference>
<keyword evidence="5 10" id="KW-0812">Transmembrane</keyword>
<dbReference type="SUPFAM" id="SSF110111">
    <property type="entry name" value="Ctag/Cox11"/>
    <property type="match status" value="1"/>
</dbReference>
<dbReference type="HAMAP" id="MF_00155">
    <property type="entry name" value="CtaG"/>
    <property type="match status" value="1"/>
</dbReference>
<keyword evidence="13" id="KW-1185">Reference proteome</keyword>
<dbReference type="InterPro" id="IPR007533">
    <property type="entry name" value="Cyt_c_oxidase_assmbl_CtaG"/>
</dbReference>
<sequence>MSQTSRRQGEVARKNRRVALVGVGIVAGMTALTAYSPTLYSMFCRVTGYGGTTQVAKAAPGSAAANHTVAVSFDASVQPDLPWRFRPVQRRVTVALGEEKLAFYEAKNMSDQPIVGQAVYNVAPDKAGLYFSKIQCFCFSEQTLEPGQDVQMPVSFFVDPAMLDDPDASDIRDITLSYTFYIDAAATKKLQQQRAQAKLDEMGAHAPSVTTAKSQGG</sequence>
<name>A0A212QZE2_9PROT</name>
<keyword evidence="7 10" id="KW-1133">Transmembrane helix</keyword>
<dbReference type="Gene3D" id="2.60.370.10">
    <property type="entry name" value="Ctag/Cox11"/>
    <property type="match status" value="1"/>
</dbReference>
<comment type="subcellular location">
    <subcellularLocation>
        <location evidence="2 10">Cell inner membrane</location>
        <topology evidence="2 10">Single-pass type II membrane protein</topology>
        <orientation evidence="2 10">Periplasmic side</orientation>
    </subcellularLocation>
</comment>
<protein>
    <recommendedName>
        <fullName evidence="4 10">Cytochrome c oxidase assembly protein CtaG</fullName>
    </recommendedName>
</protein>
<proteinExistence type="inferred from homology"/>
<gene>
    <name evidence="10" type="primary">ctaG</name>
    <name evidence="12" type="ORF">SAMN07250955_104198</name>
</gene>
<evidence type="ECO:0000256" key="6">
    <source>
        <dbReference type="ARBA" id="ARBA00022968"/>
    </source>
</evidence>
<dbReference type="GO" id="GO:0005886">
    <property type="term" value="C:plasma membrane"/>
    <property type="evidence" value="ECO:0007669"/>
    <property type="project" value="UniProtKB-SubCell"/>
</dbReference>
<dbReference type="EMBL" id="FYEH01000004">
    <property type="protein sequence ID" value="SNB65118.1"/>
    <property type="molecule type" value="Genomic_DNA"/>
</dbReference>
<evidence type="ECO:0000256" key="5">
    <source>
        <dbReference type="ARBA" id="ARBA00022692"/>
    </source>
</evidence>
<keyword evidence="10" id="KW-0997">Cell inner membrane</keyword>
<dbReference type="PANTHER" id="PTHR21320:SF3">
    <property type="entry name" value="CYTOCHROME C OXIDASE ASSEMBLY PROTEIN COX11, MITOCHONDRIAL-RELATED"/>
    <property type="match status" value="1"/>
</dbReference>
<evidence type="ECO:0000313" key="13">
    <source>
        <dbReference type="Proteomes" id="UP000197065"/>
    </source>
</evidence>
<dbReference type="GO" id="GO:0008535">
    <property type="term" value="P:respiratory chain complex IV assembly"/>
    <property type="evidence" value="ECO:0007669"/>
    <property type="project" value="UniProtKB-UniRule"/>
</dbReference>
<dbReference type="RefSeq" id="WP_088560775.1">
    <property type="nucleotide sequence ID" value="NZ_FYEH01000004.1"/>
</dbReference>
<dbReference type="Proteomes" id="UP000197065">
    <property type="component" value="Unassembled WGS sequence"/>
</dbReference>
<feature type="transmembrane region" description="Helical" evidence="11">
    <location>
        <begin position="20"/>
        <end position="43"/>
    </location>
</feature>
<reference evidence="12 13" key="1">
    <citation type="submission" date="2017-06" db="EMBL/GenBank/DDBJ databases">
        <authorList>
            <person name="Kim H.J."/>
            <person name="Triplett B.A."/>
        </authorList>
    </citation>
    <scope>NUCLEOTIDE SEQUENCE [LARGE SCALE GENOMIC DNA]</scope>
    <source>
        <strain evidence="12 13">B29T1</strain>
    </source>
</reference>
<evidence type="ECO:0000256" key="9">
    <source>
        <dbReference type="ARBA" id="ARBA00023136"/>
    </source>
</evidence>
<dbReference type="OrthoDB" id="9804841at2"/>